<dbReference type="AlphaFoldDB" id="A0A2C6BJ27"/>
<comment type="caution">
    <text evidence="1">The sequence shown here is derived from an EMBL/GenBank/DDBJ whole genome shotgun (WGS) entry which is preliminary data.</text>
</comment>
<organism evidence="1 2">
    <name type="scientific">Fusobacterium nucleatum subsp. polymorphum</name>
    <name type="common">Fusobacterium polymorphum</name>
    <dbReference type="NCBI Taxonomy" id="76857"/>
    <lineage>
        <taxon>Bacteria</taxon>
        <taxon>Fusobacteriati</taxon>
        <taxon>Fusobacteriota</taxon>
        <taxon>Fusobacteriia</taxon>
        <taxon>Fusobacteriales</taxon>
        <taxon>Fusobacteriaceae</taxon>
        <taxon>Fusobacterium</taxon>
    </lineage>
</organism>
<sequence length="228" mass="25842">MIYNDLYDLESFIRVNTINDLKTKNYELKEDDIVFVIENFTFYTIKSSFEYNSEIENFPINAKYKAVKTATIMDKEENNNKINGIVGGVVNPSFIQDDGKKTEGQYYLDKPSGKLHKCIKTTISTTNSTEFFKDVSLNYILSKLENLIKIDTGITGDYTNVGAYNFTFPKIYKQVLGVSVNVYKTGTAATLENVYLTGFNNIGFSFVKDCVEAARANTVKVAYTVFYV</sequence>
<evidence type="ECO:0000313" key="1">
    <source>
        <dbReference type="EMBL" id="PHI06516.1"/>
    </source>
</evidence>
<reference evidence="1 2" key="1">
    <citation type="submission" date="2017-06" db="EMBL/GenBank/DDBJ databases">
        <title>Draft genome sequence of Fusobacterium nucleatum subsp. polymorphum KCOM 1271 (=ChDC F305).</title>
        <authorList>
            <person name="Kook J.-K."/>
            <person name="Park S.-N."/>
            <person name="Lim Y.K."/>
            <person name="Roh H."/>
        </authorList>
    </citation>
    <scope>NUCLEOTIDE SEQUENCE [LARGE SCALE GENOMIC DNA]</scope>
    <source>
        <strain evidence="2">KCOM 1271 (ChDC F305)</strain>
    </source>
</reference>
<accession>A0A2C6BJ27</accession>
<dbReference type="RefSeq" id="WP_098974177.1">
    <property type="nucleotide sequence ID" value="NZ_CP077115.1"/>
</dbReference>
<gene>
    <name evidence="1" type="ORF">CBG54_05495</name>
</gene>
<dbReference type="Proteomes" id="UP000224182">
    <property type="component" value="Unassembled WGS sequence"/>
</dbReference>
<evidence type="ECO:0000313" key="2">
    <source>
        <dbReference type="Proteomes" id="UP000224182"/>
    </source>
</evidence>
<dbReference type="EMBL" id="NIRN01000001">
    <property type="protein sequence ID" value="PHI06516.1"/>
    <property type="molecule type" value="Genomic_DNA"/>
</dbReference>
<name>A0A2C6BJ27_FUSNP</name>
<protein>
    <submittedName>
        <fullName evidence="1">Uncharacterized protein</fullName>
    </submittedName>
</protein>
<proteinExistence type="predicted"/>